<evidence type="ECO:0000259" key="3">
    <source>
        <dbReference type="Pfam" id="PF01551"/>
    </source>
</evidence>
<dbReference type="Proteomes" id="UP000247978">
    <property type="component" value="Unassembled WGS sequence"/>
</dbReference>
<evidence type="ECO:0000313" key="6">
    <source>
        <dbReference type="Proteomes" id="UP000247978"/>
    </source>
</evidence>
<feature type="compositionally biased region" description="Basic and acidic residues" evidence="2">
    <location>
        <begin position="206"/>
        <end position="251"/>
    </location>
</feature>
<dbReference type="PANTHER" id="PTHR21666">
    <property type="entry name" value="PEPTIDASE-RELATED"/>
    <property type="match status" value="1"/>
</dbReference>
<dbReference type="Pfam" id="PF01551">
    <property type="entry name" value="Peptidase_M23"/>
    <property type="match status" value="1"/>
</dbReference>
<evidence type="ECO:0000259" key="4">
    <source>
        <dbReference type="Pfam" id="PF24568"/>
    </source>
</evidence>
<dbReference type="SUPFAM" id="SSF51261">
    <property type="entry name" value="Duplicated hybrid motif"/>
    <property type="match status" value="1"/>
</dbReference>
<reference evidence="5 6" key="1">
    <citation type="submission" date="2018-05" db="EMBL/GenBank/DDBJ databases">
        <title>Genomic Encyclopedia of Type Strains, Phase IV (KMG-IV): sequencing the most valuable type-strain genomes for metagenomic binning, comparative biology and taxonomic classification.</title>
        <authorList>
            <person name="Goeker M."/>
        </authorList>
    </citation>
    <scope>NUCLEOTIDE SEQUENCE [LARGE SCALE GENOMIC DNA]</scope>
    <source>
        <strain evidence="5 6">DSM 28556</strain>
    </source>
</reference>
<dbReference type="Gene3D" id="2.70.70.10">
    <property type="entry name" value="Glucose Permease (Domain IIA)"/>
    <property type="match status" value="1"/>
</dbReference>
<sequence>MDLQHKKGTRNMRKYNFYILMTTFLLAIVLGNQTKVNAESINDYQNEIQELEKEQSKLKNKESDVKSNKKSVENKMDDNLTSQKSVKNQINKIDTKLSSTKADIQEKEQEIEATKKEIAELEADIKKLKNEIKELEERIEKREALLKDRLRSIQEIGGNVQYMSVILGSESFSELISRSTAVNSIMDQDKVIMEEQIADQKALEQKQKEVEQKKKDVEDKKAEQEKQKEKLQSLKTELDQQMAEKEKAQEKLEEEYEELEEYNLSLEEENKLIAEQAAAIEKAKQLAETEKARLEQEERERIAREEEARAQAAAESKNENTSNDSTTSSSGSSDNSGSSGSPAVSSGGSGSFIWPANGRFTSGFGPRWGTNHNGIDIANGRGTPIVASASGVVSSVVTGCVEGDISCGGGYGNFIIITHYIDGKTFSTLYGHLSSVNVSVGQTVSQGQQIGGMGHTGHSTGSHLHFEIHPGGYKNPVDPMNYLR</sequence>
<dbReference type="InterPro" id="IPR011055">
    <property type="entry name" value="Dup_hybrid_motif"/>
</dbReference>
<evidence type="ECO:0000256" key="1">
    <source>
        <dbReference type="ARBA" id="ARBA00022729"/>
    </source>
</evidence>
<keyword evidence="1" id="KW-0732">Signal</keyword>
<feature type="region of interest" description="Disordered" evidence="2">
    <location>
        <begin position="54"/>
        <end position="87"/>
    </location>
</feature>
<evidence type="ECO:0000313" key="5">
    <source>
        <dbReference type="EMBL" id="PXW89521.1"/>
    </source>
</evidence>
<protein>
    <submittedName>
        <fullName evidence="5">Septal ring factor EnvC (AmiA/AmiB activator)</fullName>
    </submittedName>
</protein>
<feature type="compositionally biased region" description="Basic and acidic residues" evidence="2">
    <location>
        <begin position="54"/>
        <end position="78"/>
    </location>
</feature>
<gene>
    <name evidence="5" type="ORF">DFR56_102299</name>
</gene>
<dbReference type="AlphaFoldDB" id="A0A2V3W946"/>
<dbReference type="Gene3D" id="6.10.250.3150">
    <property type="match status" value="1"/>
</dbReference>
<feature type="region of interest" description="Disordered" evidence="2">
    <location>
        <begin position="206"/>
        <end position="255"/>
    </location>
</feature>
<accession>A0A2V3W946</accession>
<feature type="region of interest" description="Disordered" evidence="2">
    <location>
        <begin position="291"/>
        <end position="347"/>
    </location>
</feature>
<dbReference type="Pfam" id="PF24568">
    <property type="entry name" value="CC_PcsB"/>
    <property type="match status" value="1"/>
</dbReference>
<evidence type="ECO:0000256" key="2">
    <source>
        <dbReference type="SAM" id="MobiDB-lite"/>
    </source>
</evidence>
<dbReference type="InterPro" id="IPR016047">
    <property type="entry name" value="M23ase_b-sheet_dom"/>
</dbReference>
<feature type="compositionally biased region" description="Low complexity" evidence="2">
    <location>
        <begin position="310"/>
        <end position="346"/>
    </location>
</feature>
<feature type="domain" description="M23ase beta-sheet core" evidence="3">
    <location>
        <begin position="371"/>
        <end position="479"/>
    </location>
</feature>
<proteinExistence type="predicted"/>
<comment type="caution">
    <text evidence="5">The sequence shown here is derived from an EMBL/GenBank/DDBJ whole genome shotgun (WGS) entry which is preliminary data.</text>
</comment>
<dbReference type="EMBL" id="QJJQ01000002">
    <property type="protein sequence ID" value="PXW89521.1"/>
    <property type="molecule type" value="Genomic_DNA"/>
</dbReference>
<dbReference type="PANTHER" id="PTHR21666:SF270">
    <property type="entry name" value="MUREIN HYDROLASE ACTIVATOR ENVC"/>
    <property type="match status" value="1"/>
</dbReference>
<dbReference type="InterPro" id="IPR050570">
    <property type="entry name" value="Cell_wall_metabolism_enzyme"/>
</dbReference>
<keyword evidence="6" id="KW-1185">Reference proteome</keyword>
<dbReference type="InterPro" id="IPR057309">
    <property type="entry name" value="PcsB_CC"/>
</dbReference>
<dbReference type="GO" id="GO:0004222">
    <property type="term" value="F:metalloendopeptidase activity"/>
    <property type="evidence" value="ECO:0007669"/>
    <property type="project" value="TreeGrafter"/>
</dbReference>
<feature type="compositionally biased region" description="Basic and acidic residues" evidence="2">
    <location>
        <begin position="291"/>
        <end position="309"/>
    </location>
</feature>
<dbReference type="SUPFAM" id="SSF57997">
    <property type="entry name" value="Tropomyosin"/>
    <property type="match status" value="1"/>
</dbReference>
<feature type="domain" description="Peptidoglycan hydrolase PcsB coiled-coil" evidence="4">
    <location>
        <begin position="132"/>
        <end position="206"/>
    </location>
</feature>
<dbReference type="CDD" id="cd12797">
    <property type="entry name" value="M23_peptidase"/>
    <property type="match status" value="1"/>
</dbReference>
<name>A0A2V3W946_9BACI</name>
<organism evidence="5 6">
    <name type="scientific">Pseudogracilibacillus auburnensis</name>
    <dbReference type="NCBI Taxonomy" id="1494959"/>
    <lineage>
        <taxon>Bacteria</taxon>
        <taxon>Bacillati</taxon>
        <taxon>Bacillota</taxon>
        <taxon>Bacilli</taxon>
        <taxon>Bacillales</taxon>
        <taxon>Bacillaceae</taxon>
        <taxon>Pseudogracilibacillus</taxon>
    </lineage>
</organism>